<feature type="chain" id="PRO_5003038320" evidence="1">
    <location>
        <begin position="25"/>
        <end position="519"/>
    </location>
</feature>
<keyword evidence="1" id="KW-0732">Signal</keyword>
<evidence type="ECO:0000259" key="2">
    <source>
        <dbReference type="Pfam" id="PF01823"/>
    </source>
</evidence>
<name>D2VPS9_NAEGR</name>
<dbReference type="InParanoid" id="D2VPS9"/>
<organism evidence="4">
    <name type="scientific">Naegleria gruberi</name>
    <name type="common">Amoeba</name>
    <dbReference type="NCBI Taxonomy" id="5762"/>
    <lineage>
        <taxon>Eukaryota</taxon>
        <taxon>Discoba</taxon>
        <taxon>Heterolobosea</taxon>
        <taxon>Tetramitia</taxon>
        <taxon>Eutetramitia</taxon>
        <taxon>Vahlkampfiidae</taxon>
        <taxon>Naegleria</taxon>
    </lineage>
</organism>
<dbReference type="VEuPathDB" id="AmoebaDB:NAEGRDRAFT_51300"/>
<accession>D2VPS9</accession>
<dbReference type="KEGG" id="ngr:NAEGRDRAFT_51300"/>
<protein>
    <submittedName>
        <fullName evidence="3">Predicted protein</fullName>
    </submittedName>
</protein>
<proteinExistence type="predicted"/>
<feature type="signal peptide" evidence="1">
    <location>
        <begin position="1"/>
        <end position="24"/>
    </location>
</feature>
<evidence type="ECO:0000313" key="3">
    <source>
        <dbReference type="EMBL" id="EFC41180.1"/>
    </source>
</evidence>
<dbReference type="Pfam" id="PF01823">
    <property type="entry name" value="MACPF"/>
    <property type="match status" value="1"/>
</dbReference>
<dbReference type="InterPro" id="IPR020864">
    <property type="entry name" value="MACPF"/>
</dbReference>
<gene>
    <name evidence="3" type="ORF">NAEGRDRAFT_51300</name>
</gene>
<dbReference type="EMBL" id="GG738887">
    <property type="protein sequence ID" value="EFC41180.1"/>
    <property type="molecule type" value="Genomic_DNA"/>
</dbReference>
<evidence type="ECO:0000256" key="1">
    <source>
        <dbReference type="SAM" id="SignalP"/>
    </source>
</evidence>
<dbReference type="AlphaFoldDB" id="D2VPS9"/>
<reference evidence="3 4" key="1">
    <citation type="journal article" date="2010" name="Cell">
        <title>The genome of Naegleria gruberi illuminates early eukaryotic versatility.</title>
        <authorList>
            <person name="Fritz-Laylin L.K."/>
            <person name="Prochnik S.E."/>
            <person name="Ginger M.L."/>
            <person name="Dacks J.B."/>
            <person name="Carpenter M.L."/>
            <person name="Field M.C."/>
            <person name="Kuo A."/>
            <person name="Paredez A."/>
            <person name="Chapman J."/>
            <person name="Pham J."/>
            <person name="Shu S."/>
            <person name="Neupane R."/>
            <person name="Cipriano M."/>
            <person name="Mancuso J."/>
            <person name="Tu H."/>
            <person name="Salamov A."/>
            <person name="Lindquist E."/>
            <person name="Shapiro H."/>
            <person name="Lucas S."/>
            <person name="Grigoriev I.V."/>
            <person name="Cande W.Z."/>
            <person name="Fulton C."/>
            <person name="Rokhsar D.S."/>
            <person name="Dawson S.C."/>
        </authorList>
    </citation>
    <scope>NUCLEOTIDE SEQUENCE [LARGE SCALE GENOMIC DNA]</scope>
    <source>
        <strain evidence="3 4">NEG-M</strain>
    </source>
</reference>
<dbReference type="GeneID" id="8851142"/>
<feature type="domain" description="MACPF" evidence="2">
    <location>
        <begin position="175"/>
        <end position="331"/>
    </location>
</feature>
<sequence>MNTLNLFVLIFALILGMLINKANSSSLKLRALPNVKLQIQEQINKMGNICVLSMSGLDCPGKAQDMNFKTSIIRSASGERLTVDNLPIIAGVGYSRADNSINLPILKSTQATTVSGSQTLTRSINSATDYFNLLHPGDGAEITNTGLYSYGQTATDMIFKKFFQGNLKGYNIQKQFYTHRVEISNIEPTDDFKRIIDLLPENMDQDLYMMVINSFGDSIATKITYGGIVDMTTTVRSCYNDPSMEQYLDIQLQMSINGDTDTKKLPNGYLRYQRVGSLDIIGGNPQLSNINQRTQTFAKNPVPVKMEIIPIWRAFPAGIKQENMKKVYTDYAAAKIRDVKARVAEVEAKRNEDKLRALQFYAFKTDLSNGQIQKFANGNSIYVQAGSVGYFTEEMITLDYYFCVPIGGYPEKCNLIKADVLKPTVHRSSDGSSFYFDFIRGKCDKSNRSNCIFPDNEADSWKVGQTPSSTVSDSCTTVKFDTKSKYFKLSTGSLTICGGCMPMPSSDFKSVTCGCPYLE</sequence>
<keyword evidence="4" id="KW-1185">Reference proteome</keyword>
<evidence type="ECO:0000313" key="4">
    <source>
        <dbReference type="Proteomes" id="UP000006671"/>
    </source>
</evidence>
<dbReference type="Proteomes" id="UP000006671">
    <property type="component" value="Unassembled WGS sequence"/>
</dbReference>
<dbReference type="RefSeq" id="XP_002673924.1">
    <property type="nucleotide sequence ID" value="XM_002673878.1"/>
</dbReference>